<evidence type="ECO:0000259" key="1">
    <source>
        <dbReference type="Pfam" id="PF12728"/>
    </source>
</evidence>
<sequence length="78" mass="9279">MMDLRKKFSEIRPEQSYSVSEAARFLGIHRCTIYDYITHTERPLPFFRMQGNLKIQFRGNDLIAYKTAGLPKKGRKRR</sequence>
<dbReference type="InterPro" id="IPR041657">
    <property type="entry name" value="HTH_17"/>
</dbReference>
<comment type="caution">
    <text evidence="2">The sequence shown here is derived from an EMBL/GenBank/DDBJ whole genome shotgun (WGS) entry which is preliminary data.</text>
</comment>
<reference evidence="2 3" key="1">
    <citation type="journal article" date="2019" name="Nat. Med.">
        <title>A library of human gut bacterial isolates paired with longitudinal multiomics data enables mechanistic microbiome research.</title>
        <authorList>
            <person name="Poyet M."/>
            <person name="Groussin M."/>
            <person name="Gibbons S.M."/>
            <person name="Avila-Pacheco J."/>
            <person name="Jiang X."/>
            <person name="Kearney S.M."/>
            <person name="Perrotta A.R."/>
            <person name="Berdy B."/>
            <person name="Zhao S."/>
            <person name="Lieberman T.D."/>
            <person name="Swanson P.K."/>
            <person name="Smith M."/>
            <person name="Roesemann S."/>
            <person name="Alexander J.E."/>
            <person name="Rich S.A."/>
            <person name="Livny J."/>
            <person name="Vlamakis H."/>
            <person name="Clish C."/>
            <person name="Bullock K."/>
            <person name="Deik A."/>
            <person name="Scott J."/>
            <person name="Pierce K.A."/>
            <person name="Xavier R.J."/>
            <person name="Alm E.J."/>
        </authorList>
    </citation>
    <scope>NUCLEOTIDE SEQUENCE [LARGE SCALE GENOMIC DNA]</scope>
    <source>
        <strain evidence="2 3">BIOML-A21</strain>
    </source>
</reference>
<feature type="domain" description="Helix-turn-helix" evidence="1">
    <location>
        <begin position="17"/>
        <end position="67"/>
    </location>
</feature>
<dbReference type="AlphaFoldDB" id="A0A7J5H4D9"/>
<dbReference type="Pfam" id="PF12728">
    <property type="entry name" value="HTH_17"/>
    <property type="match status" value="1"/>
</dbReference>
<accession>A0A7J5H4D9</accession>
<protein>
    <submittedName>
        <fullName evidence="2">Helix-turn-helix domain-containing protein</fullName>
    </submittedName>
</protein>
<evidence type="ECO:0000313" key="3">
    <source>
        <dbReference type="Proteomes" id="UP000442334"/>
    </source>
</evidence>
<proteinExistence type="predicted"/>
<gene>
    <name evidence="2" type="ORF">GAQ34_12150</name>
</gene>
<dbReference type="EMBL" id="WCUA01000012">
    <property type="protein sequence ID" value="KAB4184846.1"/>
    <property type="molecule type" value="Genomic_DNA"/>
</dbReference>
<dbReference type="Proteomes" id="UP000442334">
    <property type="component" value="Unassembled WGS sequence"/>
</dbReference>
<name>A0A7J5H4D9_BACUN</name>
<organism evidence="2 3">
    <name type="scientific">Bacteroides uniformis</name>
    <dbReference type="NCBI Taxonomy" id="820"/>
    <lineage>
        <taxon>Bacteria</taxon>
        <taxon>Pseudomonadati</taxon>
        <taxon>Bacteroidota</taxon>
        <taxon>Bacteroidia</taxon>
        <taxon>Bacteroidales</taxon>
        <taxon>Bacteroidaceae</taxon>
        <taxon>Bacteroides</taxon>
    </lineage>
</organism>
<evidence type="ECO:0000313" key="2">
    <source>
        <dbReference type="EMBL" id="KAB4184846.1"/>
    </source>
</evidence>